<dbReference type="Proteomes" id="UP000253061">
    <property type="component" value="Unassembled WGS sequence"/>
</dbReference>
<dbReference type="InterPro" id="IPR009579">
    <property type="entry name" value="DUF1192"/>
</dbReference>
<protein>
    <recommendedName>
        <fullName evidence="3">DUF1192 domain-containing protein</fullName>
    </recommendedName>
</protein>
<accession>A0A367V408</accession>
<evidence type="ECO:0000313" key="2">
    <source>
        <dbReference type="Proteomes" id="UP000253061"/>
    </source>
</evidence>
<gene>
    <name evidence="1" type="ORF">TH6_18185</name>
</gene>
<name>A0A367V408_9PROT</name>
<dbReference type="EMBL" id="JPWB01000009">
    <property type="protein sequence ID" value="RCK19935.1"/>
    <property type="molecule type" value="Genomic_DNA"/>
</dbReference>
<comment type="caution">
    <text evidence="1">The sequence shown here is derived from an EMBL/GenBank/DDBJ whole genome shotgun (WGS) entry which is preliminary data.</text>
</comment>
<organism evidence="1 2">
    <name type="scientific">Thalassospira profundimaris</name>
    <dbReference type="NCBI Taxonomy" id="502049"/>
    <lineage>
        <taxon>Bacteria</taxon>
        <taxon>Pseudomonadati</taxon>
        <taxon>Pseudomonadota</taxon>
        <taxon>Alphaproteobacteria</taxon>
        <taxon>Rhodospirillales</taxon>
        <taxon>Thalassospiraceae</taxon>
        <taxon>Thalassospira</taxon>
    </lineage>
</organism>
<evidence type="ECO:0008006" key="3">
    <source>
        <dbReference type="Google" id="ProtNLM"/>
    </source>
</evidence>
<proteinExistence type="predicted"/>
<evidence type="ECO:0000313" key="1">
    <source>
        <dbReference type="EMBL" id="RCK19935.1"/>
    </source>
</evidence>
<dbReference type="Pfam" id="PF06698">
    <property type="entry name" value="DUF1192"/>
    <property type="match status" value="1"/>
</dbReference>
<dbReference type="AlphaFoldDB" id="A0A367V408"/>
<sequence length="64" mass="7017">MIVDEEDGAIFKGGEFGLPRNLEGMSVDSLKDYRAALEREIKHVDEALTHRKGAVAGAEALFKN</sequence>
<reference evidence="1 2" key="1">
    <citation type="submission" date="2014-07" db="EMBL/GenBank/DDBJ databases">
        <title>Draft genome sequence of Thalassospira profundimaris R8-17.</title>
        <authorList>
            <person name="Lai Q."/>
            <person name="Shao Z."/>
        </authorList>
    </citation>
    <scope>NUCLEOTIDE SEQUENCE [LARGE SCALE GENOMIC DNA]</scope>
    <source>
        <strain evidence="1 2">R8-17</strain>
    </source>
</reference>